<keyword evidence="3 6" id="KW-0808">Transferase</keyword>
<dbReference type="EMBL" id="FNRF01000001">
    <property type="protein sequence ID" value="SDZ93718.1"/>
    <property type="molecule type" value="Genomic_DNA"/>
</dbReference>
<dbReference type="GO" id="GO:0030170">
    <property type="term" value="F:pyridoxal phosphate binding"/>
    <property type="evidence" value="ECO:0007669"/>
    <property type="project" value="InterPro"/>
</dbReference>
<evidence type="ECO:0000259" key="5">
    <source>
        <dbReference type="Pfam" id="PF00155"/>
    </source>
</evidence>
<organism evidence="6 7">
    <name type="scientific">Xylanibacter ruminicola</name>
    <name type="common">Prevotella ruminicola</name>
    <dbReference type="NCBI Taxonomy" id="839"/>
    <lineage>
        <taxon>Bacteria</taxon>
        <taxon>Pseudomonadati</taxon>
        <taxon>Bacteroidota</taxon>
        <taxon>Bacteroidia</taxon>
        <taxon>Bacteroidales</taxon>
        <taxon>Prevotellaceae</taxon>
        <taxon>Xylanibacter</taxon>
    </lineage>
</organism>
<dbReference type="InterPro" id="IPR015422">
    <property type="entry name" value="PyrdxlP-dep_Trfase_small"/>
</dbReference>
<dbReference type="GO" id="GO:0008483">
    <property type="term" value="F:transaminase activity"/>
    <property type="evidence" value="ECO:0007669"/>
    <property type="project" value="UniProtKB-KW"/>
</dbReference>
<feature type="domain" description="Aminotransferase class I/classII large" evidence="5">
    <location>
        <begin position="15"/>
        <end position="349"/>
    </location>
</feature>
<protein>
    <submittedName>
        <fullName evidence="6">Histidinol-phosphate aminotransferase</fullName>
    </submittedName>
</protein>
<dbReference type="Proteomes" id="UP000182257">
    <property type="component" value="Unassembled WGS sequence"/>
</dbReference>
<dbReference type="CDD" id="cd00609">
    <property type="entry name" value="AAT_like"/>
    <property type="match status" value="1"/>
</dbReference>
<accession>A0A1H3X5B0</accession>
<dbReference type="PANTHER" id="PTHR43643">
    <property type="entry name" value="HISTIDINOL-PHOSPHATE AMINOTRANSFERASE 2"/>
    <property type="match status" value="1"/>
</dbReference>
<dbReference type="SUPFAM" id="SSF53383">
    <property type="entry name" value="PLP-dependent transferases"/>
    <property type="match status" value="1"/>
</dbReference>
<dbReference type="Pfam" id="PF00155">
    <property type="entry name" value="Aminotran_1_2"/>
    <property type="match status" value="1"/>
</dbReference>
<comment type="similarity">
    <text evidence="1">Belongs to the class-II pyridoxal-phosphate-dependent aminotransferase family. Histidinol-phosphate aminotransferase subfamily.</text>
</comment>
<proteinExistence type="inferred from homology"/>
<evidence type="ECO:0000313" key="7">
    <source>
        <dbReference type="Proteomes" id="UP000182257"/>
    </source>
</evidence>
<evidence type="ECO:0000313" key="6">
    <source>
        <dbReference type="EMBL" id="SDZ93718.1"/>
    </source>
</evidence>
<dbReference type="AlphaFoldDB" id="A0A1H3X5B0"/>
<sequence>MHPNKINMEKEMNFLDRNEFNFEPSEKVVEAIRNFDPKTLCFYTRIYDQGKKSVVSVKLSEIYGVPEEQVLLAYGGEDILKNAIHYYLMKGDNKKILIPEYSWWYYNKVASECYGTFEMYPLHEQEDTFAYDVDEVIEYTNRIHPRMLLLASPNNPTGNCLTPEEIGRIMENIPNDTMVLIDEAYASFITSDTDYIAPLVNKYRNLIISRTLSKFYGLPGLRCGFGFIGAGHDHFVSYINKYLGYNRFSEAVALAALDSDEHYRKVADDMEWGRQLYKKALGDKPGFKVYKSVANFILIKYPVAIKEALQKALADQNYKIKFMTDKGLEECVRITLGRKEQTQAVVDTILKVLG</sequence>
<dbReference type="InterPro" id="IPR015421">
    <property type="entry name" value="PyrdxlP-dep_Trfase_major"/>
</dbReference>
<dbReference type="InterPro" id="IPR004839">
    <property type="entry name" value="Aminotransferase_I/II_large"/>
</dbReference>
<evidence type="ECO:0000256" key="2">
    <source>
        <dbReference type="ARBA" id="ARBA00022576"/>
    </source>
</evidence>
<evidence type="ECO:0000256" key="1">
    <source>
        <dbReference type="ARBA" id="ARBA00007970"/>
    </source>
</evidence>
<dbReference type="PANTHER" id="PTHR43643:SF3">
    <property type="entry name" value="HISTIDINOL-PHOSPHATE AMINOTRANSFERASE"/>
    <property type="match status" value="1"/>
</dbReference>
<dbReference type="InterPro" id="IPR015424">
    <property type="entry name" value="PyrdxlP-dep_Trfase"/>
</dbReference>
<dbReference type="Gene3D" id="3.90.1150.10">
    <property type="entry name" value="Aspartate Aminotransferase, domain 1"/>
    <property type="match status" value="1"/>
</dbReference>
<keyword evidence="2 6" id="KW-0032">Aminotransferase</keyword>
<reference evidence="6 7" key="1">
    <citation type="submission" date="2016-10" db="EMBL/GenBank/DDBJ databases">
        <authorList>
            <person name="de Groot N.N."/>
        </authorList>
    </citation>
    <scope>NUCLEOTIDE SEQUENCE [LARGE SCALE GENOMIC DNA]</scope>
    <source>
        <strain evidence="6 7">D31d</strain>
    </source>
</reference>
<keyword evidence="4" id="KW-0663">Pyridoxal phosphate</keyword>
<evidence type="ECO:0000256" key="4">
    <source>
        <dbReference type="ARBA" id="ARBA00022898"/>
    </source>
</evidence>
<dbReference type="InterPro" id="IPR050106">
    <property type="entry name" value="HistidinolP_aminotransfase"/>
</dbReference>
<name>A0A1H3X5B0_XYLRU</name>
<evidence type="ECO:0000256" key="3">
    <source>
        <dbReference type="ARBA" id="ARBA00022679"/>
    </source>
</evidence>
<gene>
    <name evidence="6" type="ORF">SAMN05216462_0045</name>
</gene>
<dbReference type="Gene3D" id="3.40.640.10">
    <property type="entry name" value="Type I PLP-dependent aspartate aminotransferase-like (Major domain)"/>
    <property type="match status" value="1"/>
</dbReference>